<keyword evidence="1" id="KW-0812">Transmembrane</keyword>
<keyword evidence="1" id="KW-0472">Membrane</keyword>
<dbReference type="Proteomes" id="UP000002033">
    <property type="component" value="Chromosome"/>
</dbReference>
<dbReference type="HOGENOM" id="CLU_1822708_0_0_5"/>
<evidence type="ECO:0000256" key="1">
    <source>
        <dbReference type="SAM" id="Phobius"/>
    </source>
</evidence>
<dbReference type="KEGG" id="hdn:Hden_2436"/>
<dbReference type="AlphaFoldDB" id="D8JS15"/>
<evidence type="ECO:0000313" key="2">
    <source>
        <dbReference type="EMBL" id="ADJ24233.1"/>
    </source>
</evidence>
<dbReference type="EMBL" id="CP002083">
    <property type="protein sequence ID" value="ADJ24233.1"/>
    <property type="molecule type" value="Genomic_DNA"/>
</dbReference>
<accession>D8JS15</accession>
<evidence type="ECO:0000313" key="3">
    <source>
        <dbReference type="Proteomes" id="UP000002033"/>
    </source>
</evidence>
<name>D8JS15_HYPDA</name>
<feature type="transmembrane region" description="Helical" evidence="1">
    <location>
        <begin position="113"/>
        <end position="138"/>
    </location>
</feature>
<sequence precursor="true">MKVNDVSNGQRALWMVLITSLAAPFFASLLCTGLALARPLTEFLMPEAPMPAPGEFAVDVFAWSALPATVAALGLTPFVLQQGTYSWLHAAVAGVLAFTAASIIFPFPNQAALPVLAFLAGLIAIGMRQLLITGRILLETPKS</sequence>
<organism evidence="2 3">
    <name type="scientific">Hyphomicrobium denitrificans (strain ATCC 51888 / DSM 1869 / NCIMB 11706 / TK 0415)</name>
    <dbReference type="NCBI Taxonomy" id="582899"/>
    <lineage>
        <taxon>Bacteria</taxon>
        <taxon>Pseudomonadati</taxon>
        <taxon>Pseudomonadota</taxon>
        <taxon>Alphaproteobacteria</taxon>
        <taxon>Hyphomicrobiales</taxon>
        <taxon>Hyphomicrobiaceae</taxon>
        <taxon>Hyphomicrobium</taxon>
    </lineage>
</organism>
<feature type="transmembrane region" description="Helical" evidence="1">
    <location>
        <begin position="56"/>
        <end position="80"/>
    </location>
</feature>
<feature type="transmembrane region" description="Helical" evidence="1">
    <location>
        <begin position="87"/>
        <end position="107"/>
    </location>
</feature>
<gene>
    <name evidence="2" type="ordered locus">Hden_2436</name>
</gene>
<feature type="transmembrane region" description="Helical" evidence="1">
    <location>
        <begin position="12"/>
        <end position="36"/>
    </location>
</feature>
<keyword evidence="3" id="KW-1185">Reference proteome</keyword>
<protein>
    <submittedName>
        <fullName evidence="2">Uncharacterized protein</fullName>
    </submittedName>
</protein>
<proteinExistence type="predicted"/>
<dbReference type="STRING" id="582899.Hden_2436"/>
<reference evidence="3" key="1">
    <citation type="journal article" date="2011" name="J. Bacteriol.">
        <title>Genome sequences of eight morphologically diverse alphaproteobacteria.</title>
        <authorList>
            <consortium name="US DOE Joint Genome Institute"/>
            <person name="Brown P.J."/>
            <person name="Kysela D.T."/>
            <person name="Buechlein A."/>
            <person name="Hemmerich C."/>
            <person name="Brun Y.V."/>
        </authorList>
    </citation>
    <scope>NUCLEOTIDE SEQUENCE [LARGE SCALE GENOMIC DNA]</scope>
    <source>
        <strain evidence="3">ATCC 51888 / DSM 1869 / NCIB 11706 / TK 0415</strain>
    </source>
</reference>
<dbReference type="RefSeq" id="WP_013216392.1">
    <property type="nucleotide sequence ID" value="NC_014313.1"/>
</dbReference>
<keyword evidence="1" id="KW-1133">Transmembrane helix</keyword>